<name>A0A6N1VGU3_9HYPH</name>
<dbReference type="RefSeq" id="WP_175278012.1">
    <property type="nucleotide sequence ID" value="NZ_CP054836.1"/>
</dbReference>
<proteinExistence type="predicted"/>
<keyword evidence="4" id="KW-1185">Reference proteome</keyword>
<accession>A0A6N1VGU3</accession>
<feature type="region of interest" description="Disordered" evidence="1">
    <location>
        <begin position="27"/>
        <end position="48"/>
    </location>
</feature>
<evidence type="ECO:0000313" key="3">
    <source>
        <dbReference type="EMBL" id="QKV20121.1"/>
    </source>
</evidence>
<dbReference type="AlphaFoldDB" id="A0A6N1VGU3"/>
<dbReference type="EMBL" id="CP054836">
    <property type="protein sequence ID" value="QKV20121.1"/>
    <property type="molecule type" value="Genomic_DNA"/>
</dbReference>
<evidence type="ECO:0008006" key="5">
    <source>
        <dbReference type="Google" id="ProtNLM"/>
    </source>
</evidence>
<dbReference type="KEGG" id="orm:HTY61_17545"/>
<feature type="chain" id="PRO_5026764920" description="Lipoprotein" evidence="2">
    <location>
        <begin position="26"/>
        <end position="57"/>
    </location>
</feature>
<reference evidence="3 4" key="1">
    <citation type="submission" date="2020-06" db="EMBL/GenBank/DDBJ databases">
        <title>Oricola thermophila sp. nov. isolated from a tidal sediments.</title>
        <authorList>
            <person name="Kwon K.K."/>
            <person name="Yang S.-H."/>
            <person name="Park M.-J."/>
        </authorList>
    </citation>
    <scope>NUCLEOTIDE SEQUENCE [LARGE SCALE GENOMIC DNA]</scope>
    <source>
        <strain evidence="3 4">MEBiC13590</strain>
    </source>
</reference>
<gene>
    <name evidence="3" type="ORF">HTY61_17545</name>
</gene>
<organism evidence="3 4">
    <name type="scientific">Oricola thermophila</name>
    <dbReference type="NCBI Taxonomy" id="2742145"/>
    <lineage>
        <taxon>Bacteria</taxon>
        <taxon>Pseudomonadati</taxon>
        <taxon>Pseudomonadota</taxon>
        <taxon>Alphaproteobacteria</taxon>
        <taxon>Hyphomicrobiales</taxon>
        <taxon>Ahrensiaceae</taxon>
        <taxon>Oricola</taxon>
    </lineage>
</organism>
<protein>
    <recommendedName>
        <fullName evidence="5">Lipoprotein</fullName>
    </recommendedName>
</protein>
<evidence type="ECO:0000313" key="4">
    <source>
        <dbReference type="Proteomes" id="UP000509367"/>
    </source>
</evidence>
<feature type="signal peptide" evidence="2">
    <location>
        <begin position="1"/>
        <end position="25"/>
    </location>
</feature>
<keyword evidence="2" id="KW-0732">Signal</keyword>
<sequence>MGAFTIQRILLVAALAASLAACGRAGEPELPPASAGAEQQQADAPAEDRRFILDPLI</sequence>
<feature type="compositionally biased region" description="Low complexity" evidence="1">
    <location>
        <begin position="35"/>
        <end position="44"/>
    </location>
</feature>
<evidence type="ECO:0000256" key="2">
    <source>
        <dbReference type="SAM" id="SignalP"/>
    </source>
</evidence>
<dbReference type="Proteomes" id="UP000509367">
    <property type="component" value="Chromosome"/>
</dbReference>
<evidence type="ECO:0000256" key="1">
    <source>
        <dbReference type="SAM" id="MobiDB-lite"/>
    </source>
</evidence>